<reference evidence="5" key="1">
    <citation type="submission" date="2016-10" db="EMBL/GenBank/DDBJ databases">
        <authorList>
            <person name="Varghese N."/>
            <person name="Submissions S."/>
        </authorList>
    </citation>
    <scope>NUCLEOTIDE SEQUENCE [LARGE SCALE GENOMIC DNA]</scope>
    <source>
        <strain evidence="5">DSM 8415</strain>
    </source>
</reference>
<organism evidence="4 5">
    <name type="scientific">Desulfurella multipotens</name>
    <dbReference type="NCBI Taxonomy" id="79269"/>
    <lineage>
        <taxon>Bacteria</taxon>
        <taxon>Pseudomonadati</taxon>
        <taxon>Campylobacterota</taxon>
        <taxon>Desulfurellia</taxon>
        <taxon>Desulfurellales</taxon>
        <taxon>Desulfurellaceae</taxon>
        <taxon>Desulfurella</taxon>
    </lineage>
</organism>
<dbReference type="AlphaFoldDB" id="A0A1G6LJS3"/>
<dbReference type="NCBIfam" id="TIGR01414">
    <property type="entry name" value="autotrans_barl"/>
    <property type="match status" value="1"/>
</dbReference>
<dbReference type="Pfam" id="PF03797">
    <property type="entry name" value="Autotransporter"/>
    <property type="match status" value="1"/>
</dbReference>
<dbReference type="RefSeq" id="WP_092128378.1">
    <property type="nucleotide sequence ID" value="NZ_FMYU01000005.1"/>
</dbReference>
<dbReference type="CDD" id="cd01846">
    <property type="entry name" value="fatty_acyltransferase_like"/>
    <property type="match status" value="1"/>
</dbReference>
<feature type="chain" id="PRO_5011517397" evidence="2">
    <location>
        <begin position="27"/>
        <end position="681"/>
    </location>
</feature>
<dbReference type="PANTHER" id="PTHR45648:SF22">
    <property type="entry name" value="GDSL LIPASE_ACYLHYDROLASE FAMILY PROTEIN (AFU_ORTHOLOGUE AFUA_4G14700)"/>
    <property type="match status" value="1"/>
</dbReference>
<dbReference type="GO" id="GO:0016788">
    <property type="term" value="F:hydrolase activity, acting on ester bonds"/>
    <property type="evidence" value="ECO:0007669"/>
    <property type="project" value="InterPro"/>
</dbReference>
<dbReference type="SMART" id="SM00869">
    <property type="entry name" value="Autotransporter"/>
    <property type="match status" value="1"/>
</dbReference>
<dbReference type="PROSITE" id="PS51208">
    <property type="entry name" value="AUTOTRANSPORTER"/>
    <property type="match status" value="1"/>
</dbReference>
<dbReference type="InterPro" id="IPR006315">
    <property type="entry name" value="OM_autotransptr_brl_dom"/>
</dbReference>
<dbReference type="GO" id="GO:0019867">
    <property type="term" value="C:outer membrane"/>
    <property type="evidence" value="ECO:0007669"/>
    <property type="project" value="InterPro"/>
</dbReference>
<evidence type="ECO:0000259" key="3">
    <source>
        <dbReference type="PROSITE" id="PS51208"/>
    </source>
</evidence>
<dbReference type="Proteomes" id="UP000199411">
    <property type="component" value="Unassembled WGS sequence"/>
</dbReference>
<dbReference type="EMBL" id="FMYU01000005">
    <property type="protein sequence ID" value="SDC43622.1"/>
    <property type="molecule type" value="Genomic_DNA"/>
</dbReference>
<dbReference type="InterPro" id="IPR036514">
    <property type="entry name" value="SGNH_hydro_sf"/>
</dbReference>
<sequence length="681" mass="74376">MFKNKNKLIAVFFLIFLLTNFKSAQAFGNWFVFGDSLSDNGNIPKLTGYPLPPAPYYKNRFSNGPVWAEDFPLISNFRFIPSNDFAVGGAFTGPISTEGLNGQPGVFNNLENTYWSSFASQGLFTNPQLPSFLTEVQNFANAGGRFKSNDLIGVWIGANNFFVTAAQTQALQKTIATNDPSYAITAGISPALLNQIITVYQQTNDPTKAMGVLIGNAIQTAVPQTAQGIAELSKLGAKQMVVLTLPPLQDTPSAIQGGPQVQALASAYTQLYNIYLQQALSNIHNQTGLNIITLNGEVLFNELVSNTKAYGLVNTTDEGMLAYLNGDPNYSRYLFWDGVHPTAYMHSIIARYVSSAVNNFYSLTAPARLIEANSDAFSSLINNRINSFIAKKSSNQNIIKLNNANSGPNFYISGSYNSGWKDDSDNTIGFDYNISTFALGGDYWINPNLMVGASIGYGNNYASLNDSAGTLEANVYQLALYGLYKFNNFFLNAQLDYGLANFTKISHPGVISSIGNSSVRGNYINFETNGGYNFKLNNFSFIPSIGLSATNVSIHSYDLTGDPALNMSVNRQDLSRLLSTIGLKAQYEANLGSITIVPNISVEMKSKLNGRGGEFDSYFQDEPSIALTSQYADYSRNWGVAKFGVDAFMSNRLSANINYSSTFDKKNSADHSIWAQVGYKF</sequence>
<dbReference type="Pfam" id="PF00657">
    <property type="entry name" value="Lipase_GDSL"/>
    <property type="match status" value="1"/>
</dbReference>
<keyword evidence="2" id="KW-0732">Signal</keyword>
<dbReference type="InterPro" id="IPR001087">
    <property type="entry name" value="GDSL"/>
</dbReference>
<gene>
    <name evidence="4" type="ORF">SAMN05660835_00836</name>
</gene>
<name>A0A1G6LJS3_9BACT</name>
<evidence type="ECO:0000313" key="4">
    <source>
        <dbReference type="EMBL" id="SDC43622.1"/>
    </source>
</evidence>
<protein>
    <submittedName>
        <fullName evidence="4">Outer membrane autotransporter barrel domain-containing protein</fullName>
    </submittedName>
</protein>
<keyword evidence="5" id="KW-1185">Reference proteome</keyword>
<dbReference type="InterPro" id="IPR051058">
    <property type="entry name" value="GDSL_Est/Lipase"/>
</dbReference>
<dbReference type="Gene3D" id="2.40.128.130">
    <property type="entry name" value="Autotransporter beta-domain"/>
    <property type="match status" value="1"/>
</dbReference>
<feature type="signal peptide" evidence="2">
    <location>
        <begin position="1"/>
        <end position="26"/>
    </location>
</feature>
<dbReference type="SUPFAM" id="SSF103515">
    <property type="entry name" value="Autotransporter"/>
    <property type="match status" value="1"/>
</dbReference>
<feature type="domain" description="Autotransporter" evidence="3">
    <location>
        <begin position="403"/>
        <end position="681"/>
    </location>
</feature>
<dbReference type="Gene3D" id="3.40.50.1110">
    <property type="entry name" value="SGNH hydrolase"/>
    <property type="match status" value="1"/>
</dbReference>
<dbReference type="OrthoDB" id="5292073at2"/>
<accession>A0A1G6LJS3</accession>
<dbReference type="InterPro" id="IPR036709">
    <property type="entry name" value="Autotransporte_beta_dom_sf"/>
</dbReference>
<evidence type="ECO:0000256" key="1">
    <source>
        <dbReference type="ARBA" id="ARBA00022801"/>
    </source>
</evidence>
<evidence type="ECO:0000256" key="2">
    <source>
        <dbReference type="SAM" id="SignalP"/>
    </source>
</evidence>
<keyword evidence="1" id="KW-0378">Hydrolase</keyword>
<dbReference type="SUPFAM" id="SSF52266">
    <property type="entry name" value="SGNH hydrolase"/>
    <property type="match status" value="1"/>
</dbReference>
<proteinExistence type="predicted"/>
<dbReference type="PANTHER" id="PTHR45648">
    <property type="entry name" value="GDSL LIPASE/ACYLHYDROLASE FAMILY PROTEIN (AFU_ORTHOLOGUE AFUA_4G14700)"/>
    <property type="match status" value="1"/>
</dbReference>
<evidence type="ECO:0000313" key="5">
    <source>
        <dbReference type="Proteomes" id="UP000199411"/>
    </source>
</evidence>
<dbReference type="InterPro" id="IPR005546">
    <property type="entry name" value="Autotransporte_beta"/>
</dbReference>